<gene>
    <name evidence="4" type="primary">atsA_88</name>
    <name evidence="4" type="ORF">Pan14r_44920</name>
</gene>
<dbReference type="Proteomes" id="UP000317238">
    <property type="component" value="Unassembled WGS sequence"/>
</dbReference>
<dbReference type="RefSeq" id="WP_146440204.1">
    <property type="nucleotide sequence ID" value="NZ_SJPL01000001.1"/>
</dbReference>
<comment type="similarity">
    <text evidence="1">Belongs to the sulfatase family.</text>
</comment>
<evidence type="ECO:0000313" key="4">
    <source>
        <dbReference type="EMBL" id="TWT72175.1"/>
    </source>
</evidence>
<dbReference type="CDD" id="cd16143">
    <property type="entry name" value="ARS_like"/>
    <property type="match status" value="1"/>
</dbReference>
<dbReference type="InterPro" id="IPR000917">
    <property type="entry name" value="Sulfatase_N"/>
</dbReference>
<dbReference type="PROSITE" id="PS00523">
    <property type="entry name" value="SULFATASE_1"/>
    <property type="match status" value="1"/>
</dbReference>
<keyword evidence="5" id="KW-1185">Reference proteome</keyword>
<dbReference type="InterPro" id="IPR024607">
    <property type="entry name" value="Sulfatase_CS"/>
</dbReference>
<evidence type="ECO:0000313" key="5">
    <source>
        <dbReference type="Proteomes" id="UP000317238"/>
    </source>
</evidence>
<evidence type="ECO:0000256" key="2">
    <source>
        <dbReference type="ARBA" id="ARBA00022801"/>
    </source>
</evidence>
<dbReference type="Gene3D" id="3.30.1120.10">
    <property type="match status" value="1"/>
</dbReference>
<dbReference type="PANTHER" id="PTHR43751:SF7">
    <property type="entry name" value="ARYLSULPHATASE A"/>
    <property type="match status" value="1"/>
</dbReference>
<dbReference type="GO" id="GO:0004065">
    <property type="term" value="F:arylsulfatase activity"/>
    <property type="evidence" value="ECO:0007669"/>
    <property type="project" value="UniProtKB-EC"/>
</dbReference>
<dbReference type="SUPFAM" id="SSF53649">
    <property type="entry name" value="Alkaline phosphatase-like"/>
    <property type="match status" value="1"/>
</dbReference>
<protein>
    <submittedName>
        <fullName evidence="4">Arylsulfatase</fullName>
        <ecNumber evidence="4">3.1.6.1</ecNumber>
    </submittedName>
</protein>
<dbReference type="EC" id="3.1.6.1" evidence="4"/>
<dbReference type="InterPro" id="IPR017850">
    <property type="entry name" value="Alkaline_phosphatase_core_sf"/>
</dbReference>
<organism evidence="4 5">
    <name type="scientific">Crateriforma conspicua</name>
    <dbReference type="NCBI Taxonomy" id="2527996"/>
    <lineage>
        <taxon>Bacteria</taxon>
        <taxon>Pseudomonadati</taxon>
        <taxon>Planctomycetota</taxon>
        <taxon>Planctomycetia</taxon>
        <taxon>Planctomycetales</taxon>
        <taxon>Planctomycetaceae</taxon>
        <taxon>Crateriforma</taxon>
    </lineage>
</organism>
<dbReference type="Gene3D" id="3.40.720.10">
    <property type="entry name" value="Alkaline Phosphatase, subunit A"/>
    <property type="match status" value="1"/>
</dbReference>
<dbReference type="AlphaFoldDB" id="A0A5C5YCU8"/>
<keyword evidence="2 4" id="KW-0378">Hydrolase</keyword>
<dbReference type="Pfam" id="PF00884">
    <property type="entry name" value="Sulfatase"/>
    <property type="match status" value="1"/>
</dbReference>
<dbReference type="PROSITE" id="PS00149">
    <property type="entry name" value="SULFATASE_2"/>
    <property type="match status" value="1"/>
</dbReference>
<evidence type="ECO:0000256" key="1">
    <source>
        <dbReference type="ARBA" id="ARBA00008779"/>
    </source>
</evidence>
<sequence>MRPSASLDNNIVPTALHRHIRFCQGVVSLVCCLVVLGLGGPQASAQSADPPNVIVIMADDLGYGDVSCYGHAALETPHIDQLAAEGLRFTSGYCSASTCTPTRYSFLTGTYAFREDGTGIAPPNSPALIPAGTTTIASLLKSAGYHTAVIGKWHLGLGTKDAGPDWNGKLSPGPLEIGFDHCFLLPTTNDRVPQVYVQDHHVLNLDPADPLWVGQKKPSPDHPTGISHRDTLKMDWSHGHNSTIHNGISRIGFYTGGNAARFRDEDLSDRWVSESKQWIKDHQSEPFFLFFASHDLHVPRAVHERFQGSSGLGPRGDAIVELDWCVGELISTLKDLQLDQKTMVVFCSDNGPVLDDGYKDDAIEKLGDHDPNGPFTGGKYNVYEGGTRTPLITWWPGTIRPGVSDKIVCTVDLAASCAAMAGVPLPDDGCLDSFDVSDALLGADDAQGRQSLVQQDNGKGDNYGYRVGDWKLVRADSKKANNMHLRLVRDPIPQFQLFNLADDPGETNNVIDQHPDVAQRMKAELAELIAAGRSRP</sequence>
<proteinExistence type="inferred from homology"/>
<dbReference type="PANTHER" id="PTHR43751">
    <property type="entry name" value="SULFATASE"/>
    <property type="match status" value="1"/>
</dbReference>
<dbReference type="InterPro" id="IPR052701">
    <property type="entry name" value="GAG_Ulvan_Degrading_Sulfatases"/>
</dbReference>
<feature type="domain" description="Sulfatase N-terminal" evidence="3">
    <location>
        <begin position="51"/>
        <end position="423"/>
    </location>
</feature>
<dbReference type="OrthoDB" id="9783154at2"/>
<name>A0A5C5YCU8_9PLAN</name>
<dbReference type="EMBL" id="SJPL01000001">
    <property type="protein sequence ID" value="TWT72175.1"/>
    <property type="molecule type" value="Genomic_DNA"/>
</dbReference>
<evidence type="ECO:0000259" key="3">
    <source>
        <dbReference type="Pfam" id="PF00884"/>
    </source>
</evidence>
<reference evidence="4 5" key="1">
    <citation type="submission" date="2019-02" db="EMBL/GenBank/DDBJ databases">
        <title>Deep-cultivation of Planctomycetes and their phenomic and genomic characterization uncovers novel biology.</title>
        <authorList>
            <person name="Wiegand S."/>
            <person name="Jogler M."/>
            <person name="Boedeker C."/>
            <person name="Pinto D."/>
            <person name="Vollmers J."/>
            <person name="Rivas-Marin E."/>
            <person name="Kohn T."/>
            <person name="Peeters S.H."/>
            <person name="Heuer A."/>
            <person name="Rast P."/>
            <person name="Oberbeckmann S."/>
            <person name="Bunk B."/>
            <person name="Jeske O."/>
            <person name="Meyerdierks A."/>
            <person name="Storesund J.E."/>
            <person name="Kallscheuer N."/>
            <person name="Luecker S."/>
            <person name="Lage O.M."/>
            <person name="Pohl T."/>
            <person name="Merkel B.J."/>
            <person name="Hornburger P."/>
            <person name="Mueller R.-W."/>
            <person name="Bruemmer F."/>
            <person name="Labrenz M."/>
            <person name="Spormann A.M."/>
            <person name="Op Den Camp H."/>
            <person name="Overmann J."/>
            <person name="Amann R."/>
            <person name="Jetten M.S.M."/>
            <person name="Mascher T."/>
            <person name="Medema M.H."/>
            <person name="Devos D.P."/>
            <person name="Kaster A.-K."/>
            <person name="Ovreas L."/>
            <person name="Rohde M."/>
            <person name="Galperin M.Y."/>
            <person name="Jogler C."/>
        </authorList>
    </citation>
    <scope>NUCLEOTIDE SEQUENCE [LARGE SCALE GENOMIC DNA]</scope>
    <source>
        <strain evidence="4 5">Pan14r</strain>
    </source>
</reference>
<comment type="caution">
    <text evidence="4">The sequence shown here is derived from an EMBL/GenBank/DDBJ whole genome shotgun (WGS) entry which is preliminary data.</text>
</comment>
<accession>A0A5C5YCU8</accession>